<dbReference type="PANTHER" id="PTHR30487:SF0">
    <property type="entry name" value="PREPILIN LEADER PEPTIDASE_N-METHYLTRANSFERASE-RELATED"/>
    <property type="match status" value="1"/>
</dbReference>
<keyword evidence="5" id="KW-1185">Reference proteome</keyword>
<feature type="transmembrane region" description="Helical" evidence="2">
    <location>
        <begin position="91"/>
        <end position="118"/>
    </location>
</feature>
<dbReference type="Proteomes" id="UP000265560">
    <property type="component" value="Chromosome"/>
</dbReference>
<protein>
    <recommendedName>
        <fullName evidence="3">Prepilin type IV endopeptidase peptidase domain-containing protein</fullName>
    </recommendedName>
</protein>
<dbReference type="InterPro" id="IPR050882">
    <property type="entry name" value="Prepilin_peptidase/N-MTase"/>
</dbReference>
<gene>
    <name evidence="4" type="ORF">D3880_09545</name>
</gene>
<dbReference type="GO" id="GO:0005886">
    <property type="term" value="C:plasma membrane"/>
    <property type="evidence" value="ECO:0007669"/>
    <property type="project" value="TreeGrafter"/>
</dbReference>
<dbReference type="AlphaFoldDB" id="A0A385Z3W1"/>
<proteinExistence type="inferred from homology"/>
<accession>A0A385Z3W1</accession>
<dbReference type="Gene3D" id="1.20.120.1220">
    <property type="match status" value="1"/>
</dbReference>
<dbReference type="EMBL" id="CP032419">
    <property type="protein sequence ID" value="AYC32613.1"/>
    <property type="molecule type" value="Genomic_DNA"/>
</dbReference>
<feature type="transmembrane region" description="Helical" evidence="2">
    <location>
        <begin position="58"/>
        <end position="79"/>
    </location>
</feature>
<organism evidence="4 5">
    <name type="scientific">Pseudomonas cavernae</name>
    <dbReference type="NCBI Taxonomy" id="2320867"/>
    <lineage>
        <taxon>Bacteria</taxon>
        <taxon>Pseudomonadati</taxon>
        <taxon>Pseudomonadota</taxon>
        <taxon>Gammaproteobacteria</taxon>
        <taxon>Pseudomonadales</taxon>
        <taxon>Pseudomonadaceae</taxon>
        <taxon>Pseudomonas</taxon>
    </lineage>
</organism>
<evidence type="ECO:0000256" key="1">
    <source>
        <dbReference type="ARBA" id="ARBA00005801"/>
    </source>
</evidence>
<dbReference type="InterPro" id="IPR000045">
    <property type="entry name" value="Prepilin_IV_endopep_pep"/>
</dbReference>
<feature type="transmembrane region" description="Helical" evidence="2">
    <location>
        <begin position="32"/>
        <end position="51"/>
    </location>
</feature>
<dbReference type="KEGG" id="pcav:D3880_09545"/>
<evidence type="ECO:0000313" key="5">
    <source>
        <dbReference type="Proteomes" id="UP000265560"/>
    </source>
</evidence>
<feature type="domain" description="Prepilin type IV endopeptidase peptidase" evidence="3">
    <location>
        <begin position="10"/>
        <end position="112"/>
    </location>
</feature>
<sequence>MSMELLLGNILLLGLLGAAVVSDLCRHRIPNWLVLLGLALGLTGQVHALGIAGLGSGLLGLLVGFVVFLPFYVLGGMAAGDVKLMAMVGSFLAPTAALWAAACSLMAGGLCALLLVLVRGQLPLTLSRYRLSLMARAYLAPAPDEVAGQPFPYTVAILLGTLLSLFWQPFEHWQLFGH</sequence>
<dbReference type="GO" id="GO:0006465">
    <property type="term" value="P:signal peptide processing"/>
    <property type="evidence" value="ECO:0007669"/>
    <property type="project" value="TreeGrafter"/>
</dbReference>
<evidence type="ECO:0000256" key="2">
    <source>
        <dbReference type="SAM" id="Phobius"/>
    </source>
</evidence>
<dbReference type="RefSeq" id="WP_119893234.1">
    <property type="nucleotide sequence ID" value="NZ_CP032419.1"/>
</dbReference>
<reference evidence="5" key="1">
    <citation type="submission" date="2018-09" db="EMBL/GenBank/DDBJ databases">
        <authorList>
            <person name="Zhu H."/>
        </authorList>
    </citation>
    <scope>NUCLEOTIDE SEQUENCE [LARGE SCALE GENOMIC DNA]</scope>
    <source>
        <strain evidence="5">K2W31S-8</strain>
    </source>
</reference>
<dbReference type="Pfam" id="PF01478">
    <property type="entry name" value="Peptidase_A24"/>
    <property type="match status" value="1"/>
</dbReference>
<keyword evidence="2" id="KW-0812">Transmembrane</keyword>
<keyword evidence="2" id="KW-1133">Transmembrane helix</keyword>
<name>A0A385Z3W1_9PSED</name>
<keyword evidence="2" id="KW-0472">Membrane</keyword>
<dbReference type="OrthoDB" id="5508079at2"/>
<evidence type="ECO:0000259" key="3">
    <source>
        <dbReference type="Pfam" id="PF01478"/>
    </source>
</evidence>
<evidence type="ECO:0000313" key="4">
    <source>
        <dbReference type="EMBL" id="AYC32613.1"/>
    </source>
</evidence>
<dbReference type="PANTHER" id="PTHR30487">
    <property type="entry name" value="TYPE 4 PREPILIN-LIKE PROTEINS LEADER PEPTIDE-PROCESSING ENZYME"/>
    <property type="match status" value="1"/>
</dbReference>
<comment type="similarity">
    <text evidence="1">Belongs to the peptidase A24 family.</text>
</comment>
<dbReference type="GO" id="GO:0004190">
    <property type="term" value="F:aspartic-type endopeptidase activity"/>
    <property type="evidence" value="ECO:0007669"/>
    <property type="project" value="InterPro"/>
</dbReference>